<dbReference type="Proteomes" id="UP001500305">
    <property type="component" value="Unassembled WGS sequence"/>
</dbReference>
<feature type="region of interest" description="Disordered" evidence="2">
    <location>
        <begin position="1"/>
        <end position="23"/>
    </location>
</feature>
<comment type="caution">
    <text evidence="4">The sequence shown here is derived from an EMBL/GenBank/DDBJ whole genome shotgun (WGS) entry which is preliminary data.</text>
</comment>
<evidence type="ECO:0000259" key="3">
    <source>
        <dbReference type="PROSITE" id="PS50975"/>
    </source>
</evidence>
<keyword evidence="5" id="KW-1185">Reference proteome</keyword>
<protein>
    <recommendedName>
        <fullName evidence="3">ATP-grasp domain-containing protein</fullName>
    </recommendedName>
</protein>
<dbReference type="PROSITE" id="PS50975">
    <property type="entry name" value="ATP_GRASP"/>
    <property type="match status" value="1"/>
</dbReference>
<proteinExistence type="predicted"/>
<evidence type="ECO:0000256" key="2">
    <source>
        <dbReference type="SAM" id="MobiDB-lite"/>
    </source>
</evidence>
<gene>
    <name evidence="4" type="ORF">GCM10010430_37360</name>
</gene>
<reference evidence="4 5" key="1">
    <citation type="journal article" date="2019" name="Int. J. Syst. Evol. Microbiol.">
        <title>The Global Catalogue of Microorganisms (GCM) 10K type strain sequencing project: providing services to taxonomists for standard genome sequencing and annotation.</title>
        <authorList>
            <consortium name="The Broad Institute Genomics Platform"/>
            <consortium name="The Broad Institute Genome Sequencing Center for Infectious Disease"/>
            <person name="Wu L."/>
            <person name="Ma J."/>
        </authorList>
    </citation>
    <scope>NUCLEOTIDE SEQUENCE [LARGE SCALE GENOMIC DNA]</scope>
    <source>
        <strain evidence="4 5">JCM 7356</strain>
    </source>
</reference>
<keyword evidence="1" id="KW-0547">Nucleotide-binding</keyword>
<keyword evidence="1" id="KW-0067">ATP-binding</keyword>
<dbReference type="InterPro" id="IPR011761">
    <property type="entry name" value="ATP-grasp"/>
</dbReference>
<evidence type="ECO:0000256" key="1">
    <source>
        <dbReference type="PROSITE-ProRule" id="PRU00409"/>
    </source>
</evidence>
<evidence type="ECO:0000313" key="4">
    <source>
        <dbReference type="EMBL" id="GAA2250965.1"/>
    </source>
</evidence>
<evidence type="ECO:0000313" key="5">
    <source>
        <dbReference type="Proteomes" id="UP001500305"/>
    </source>
</evidence>
<dbReference type="EMBL" id="BAAATR010000015">
    <property type="protein sequence ID" value="GAA2250965.1"/>
    <property type="molecule type" value="Genomic_DNA"/>
</dbReference>
<name>A0ABN3E8Z4_9ACTN</name>
<dbReference type="Pfam" id="PF02655">
    <property type="entry name" value="ATP-grasp_3"/>
    <property type="match status" value="1"/>
</dbReference>
<feature type="domain" description="ATP-grasp" evidence="3">
    <location>
        <begin position="169"/>
        <end position="362"/>
    </location>
</feature>
<dbReference type="Gene3D" id="3.30.470.20">
    <property type="entry name" value="ATP-grasp fold, B domain"/>
    <property type="match status" value="1"/>
</dbReference>
<sequence length="481" mass="51557">MRVGVQRPPAVPPPPAPRGTRAAFAGPHNRLVITSYDEAIRRLTVRPGLALAARPFLLLPLLRAGCLSHVLSVEAADQAWEGQFDAEFHSLEKLTRVRDNTVTSAGIDDLVRRLPGSDGGTWRGRELGLISYLALKPRWQSALEDLGARLVLPYSPPAVSVLSDKIAQREWFRSIGARTPLDTVVGDLDHLVLRRRFGHSYVVQTPRGSNGRGTHLVTGAEDLGRIAPTGPWLVSQYTEGVPVNIHGLVSADDAVSVLRASVQLTRTDGIGAPFGAYSGCDFEAPALLPPLALSRARDVVERIGRQLAGLGYRGLFGADFVLCGDQPLLLEANCRMQGSTWLLGELELAENALPSSLRHVLERYGLTTRADPGLDPAGGCQLVIRHTGAPARVLAAPTGGVHRLKDGLLHRCGDGFGLLECGTDDCVLLQLPSAGTVLHPGAPLARLVARYSLTTPDGSTLRPHGRQLVDALHAQFTLEPC</sequence>
<dbReference type="SUPFAM" id="SSF56059">
    <property type="entry name" value="Glutathione synthetase ATP-binding domain-like"/>
    <property type="match status" value="1"/>
</dbReference>
<dbReference type="InterPro" id="IPR003806">
    <property type="entry name" value="ATP-grasp_PylC-type"/>
</dbReference>
<organism evidence="4 5">
    <name type="scientific">Kitasatospora cystarginea</name>
    <dbReference type="NCBI Taxonomy" id="58350"/>
    <lineage>
        <taxon>Bacteria</taxon>
        <taxon>Bacillati</taxon>
        <taxon>Actinomycetota</taxon>
        <taxon>Actinomycetes</taxon>
        <taxon>Kitasatosporales</taxon>
        <taxon>Streptomycetaceae</taxon>
        <taxon>Kitasatospora</taxon>
    </lineage>
</organism>
<accession>A0ABN3E8Z4</accession>